<proteinExistence type="predicted"/>
<evidence type="ECO:0000313" key="1">
    <source>
        <dbReference type="EMBL" id="MFC5664413.1"/>
    </source>
</evidence>
<dbReference type="Proteomes" id="UP001595975">
    <property type="component" value="Unassembled WGS sequence"/>
</dbReference>
<organism evidence="1 2">
    <name type="scientific">Kitasatospora misakiensis</name>
    <dbReference type="NCBI Taxonomy" id="67330"/>
    <lineage>
        <taxon>Bacteria</taxon>
        <taxon>Bacillati</taxon>
        <taxon>Actinomycetota</taxon>
        <taxon>Actinomycetes</taxon>
        <taxon>Kitasatosporales</taxon>
        <taxon>Streptomycetaceae</taxon>
        <taxon>Kitasatospora</taxon>
    </lineage>
</organism>
<sequence length="69" mass="7277">MGGEEAGRQEAHSLTEALRRLDTADAVARHHSAQLVRRTGQQPPLAFRPRAAGVAGGPPVLLLLFSLPG</sequence>
<gene>
    <name evidence="1" type="ORF">ACFP3U_15640</name>
</gene>
<comment type="caution">
    <text evidence="1">The sequence shown here is derived from an EMBL/GenBank/DDBJ whole genome shotgun (WGS) entry which is preliminary data.</text>
</comment>
<keyword evidence="2" id="KW-1185">Reference proteome</keyword>
<name>A0ABW0X3S4_9ACTN</name>
<accession>A0ABW0X3S4</accession>
<evidence type="ECO:0000313" key="2">
    <source>
        <dbReference type="Proteomes" id="UP001595975"/>
    </source>
</evidence>
<dbReference type="RefSeq" id="WP_380226112.1">
    <property type="nucleotide sequence ID" value="NZ_JBHSOF010000017.1"/>
</dbReference>
<dbReference type="EMBL" id="JBHSOF010000017">
    <property type="protein sequence ID" value="MFC5664413.1"/>
    <property type="molecule type" value="Genomic_DNA"/>
</dbReference>
<reference evidence="2" key="1">
    <citation type="journal article" date="2019" name="Int. J. Syst. Evol. Microbiol.">
        <title>The Global Catalogue of Microorganisms (GCM) 10K type strain sequencing project: providing services to taxonomists for standard genome sequencing and annotation.</title>
        <authorList>
            <consortium name="The Broad Institute Genomics Platform"/>
            <consortium name="The Broad Institute Genome Sequencing Center for Infectious Disease"/>
            <person name="Wu L."/>
            <person name="Ma J."/>
        </authorList>
    </citation>
    <scope>NUCLEOTIDE SEQUENCE [LARGE SCALE GENOMIC DNA]</scope>
    <source>
        <strain evidence="2">CGMCC 4.1437</strain>
    </source>
</reference>
<protein>
    <submittedName>
        <fullName evidence="1">Uncharacterized protein</fullName>
    </submittedName>
</protein>